<sequence>MKLFFKQRAFSWFDSYDIYGERGEVLFRVKGEMAWGHKLKIFDGQGKYVGTVREKKFTWMPQFKLYVGEECVGCLRRKFRLFGRKYVLDFNDWEISGNIMGWDYTITDGGEPVATIGKQLLRLTDTYVIDVIRPENALYALMVVLSIDAELCRRG</sequence>
<dbReference type="Pfam" id="PF04525">
    <property type="entry name" value="LOR"/>
    <property type="match status" value="1"/>
</dbReference>
<reference evidence="2" key="1">
    <citation type="submission" date="2020-10" db="EMBL/GenBank/DDBJ databases">
        <authorList>
            <person name="Gilroy R."/>
        </authorList>
    </citation>
    <scope>NUCLEOTIDE SEQUENCE</scope>
    <source>
        <strain evidence="2">11687</strain>
    </source>
</reference>
<comment type="similarity">
    <text evidence="1">Belongs to the LOR family.</text>
</comment>
<reference evidence="2" key="2">
    <citation type="journal article" date="2021" name="PeerJ">
        <title>Extensive microbial diversity within the chicken gut microbiome revealed by metagenomics and culture.</title>
        <authorList>
            <person name="Gilroy R."/>
            <person name="Ravi A."/>
            <person name="Getino M."/>
            <person name="Pursley I."/>
            <person name="Horton D.L."/>
            <person name="Alikhan N.F."/>
            <person name="Baker D."/>
            <person name="Gharbi K."/>
            <person name="Hall N."/>
            <person name="Watson M."/>
            <person name="Adriaenssens E.M."/>
            <person name="Foster-Nyarko E."/>
            <person name="Jarju S."/>
            <person name="Secka A."/>
            <person name="Antonio M."/>
            <person name="Oren A."/>
            <person name="Chaudhuri R.R."/>
            <person name="La Ragione R."/>
            <person name="Hildebrand F."/>
            <person name="Pallen M.J."/>
        </authorList>
    </citation>
    <scope>NUCLEOTIDE SEQUENCE</scope>
    <source>
        <strain evidence="2">11687</strain>
    </source>
</reference>
<name>A0A9D1MFK7_9FIRM</name>
<evidence type="ECO:0000256" key="1">
    <source>
        <dbReference type="ARBA" id="ARBA00005437"/>
    </source>
</evidence>
<dbReference type="InterPro" id="IPR038595">
    <property type="entry name" value="LOR_sf"/>
</dbReference>
<dbReference type="Proteomes" id="UP000824081">
    <property type="component" value="Unassembled WGS sequence"/>
</dbReference>
<protein>
    <submittedName>
        <fullName evidence="2">LURP-one-related family protein</fullName>
    </submittedName>
</protein>
<organism evidence="2 3">
    <name type="scientific">Candidatus Scatosoma pullistercoris</name>
    <dbReference type="NCBI Taxonomy" id="2840934"/>
    <lineage>
        <taxon>Bacteria</taxon>
        <taxon>Bacillati</taxon>
        <taxon>Bacillota</taxon>
        <taxon>Clostridia</taxon>
        <taxon>Candidatus Scatosoma</taxon>
    </lineage>
</organism>
<evidence type="ECO:0000313" key="3">
    <source>
        <dbReference type="Proteomes" id="UP000824081"/>
    </source>
</evidence>
<proteinExistence type="inferred from homology"/>
<dbReference type="InterPro" id="IPR007612">
    <property type="entry name" value="LOR"/>
</dbReference>
<dbReference type="SUPFAM" id="SSF54518">
    <property type="entry name" value="Tubby C-terminal domain-like"/>
    <property type="match status" value="1"/>
</dbReference>
<comment type="caution">
    <text evidence="2">The sequence shown here is derived from an EMBL/GenBank/DDBJ whole genome shotgun (WGS) entry which is preliminary data.</text>
</comment>
<accession>A0A9D1MFK7</accession>
<dbReference type="EMBL" id="DVMZ01000106">
    <property type="protein sequence ID" value="HIU59265.1"/>
    <property type="molecule type" value="Genomic_DNA"/>
</dbReference>
<evidence type="ECO:0000313" key="2">
    <source>
        <dbReference type="EMBL" id="HIU59265.1"/>
    </source>
</evidence>
<dbReference type="AlphaFoldDB" id="A0A9D1MFK7"/>
<gene>
    <name evidence="2" type="ORF">IAC57_04085</name>
</gene>
<dbReference type="InterPro" id="IPR025659">
    <property type="entry name" value="Tubby-like_C"/>
</dbReference>
<dbReference type="Gene3D" id="2.40.160.200">
    <property type="entry name" value="LURP1-related"/>
    <property type="match status" value="1"/>
</dbReference>